<feature type="compositionally biased region" description="Basic and acidic residues" evidence="1">
    <location>
        <begin position="87"/>
        <end position="100"/>
    </location>
</feature>
<comment type="caution">
    <text evidence="2">The sequence shown here is derived from an EMBL/GenBank/DDBJ whole genome shotgun (WGS) entry which is preliminary data.</text>
</comment>
<organism evidence="2 3">
    <name type="scientific">Recurvomyces mirabilis</name>
    <dbReference type="NCBI Taxonomy" id="574656"/>
    <lineage>
        <taxon>Eukaryota</taxon>
        <taxon>Fungi</taxon>
        <taxon>Dikarya</taxon>
        <taxon>Ascomycota</taxon>
        <taxon>Pezizomycotina</taxon>
        <taxon>Dothideomycetes</taxon>
        <taxon>Dothideomycetidae</taxon>
        <taxon>Mycosphaerellales</taxon>
        <taxon>Teratosphaeriaceae</taxon>
        <taxon>Recurvomyces</taxon>
    </lineage>
</organism>
<evidence type="ECO:0000313" key="3">
    <source>
        <dbReference type="Proteomes" id="UP001274830"/>
    </source>
</evidence>
<name>A0AAE0WMV5_9PEZI</name>
<dbReference type="EMBL" id="JAUTXT010000018">
    <property type="protein sequence ID" value="KAK3674674.1"/>
    <property type="molecule type" value="Genomic_DNA"/>
</dbReference>
<keyword evidence="3" id="KW-1185">Reference proteome</keyword>
<reference evidence="2" key="1">
    <citation type="submission" date="2023-07" db="EMBL/GenBank/DDBJ databases">
        <title>Black Yeasts Isolated from many extreme environments.</title>
        <authorList>
            <person name="Coleine C."/>
            <person name="Stajich J.E."/>
            <person name="Selbmann L."/>
        </authorList>
    </citation>
    <scope>NUCLEOTIDE SEQUENCE</scope>
    <source>
        <strain evidence="2">CCFEE 5485</strain>
    </source>
</reference>
<accession>A0AAE0WMV5</accession>
<feature type="region of interest" description="Disordered" evidence="1">
    <location>
        <begin position="73"/>
        <end position="107"/>
    </location>
</feature>
<dbReference type="AlphaFoldDB" id="A0AAE0WMV5"/>
<sequence>MNRFINIKQRFRIRRRGSKSNKNDQGLALPKIVVEGKQATGEQQQGTLSAPVTPIEPAVRAPEAAEVVRPHMADSGIRKAGSSLVSRGEDGEQSEHHPEAVEVPGSTLLNRTVETEDVHSATAVDESELPADYEQAEEQYQDVEVQDDQTVREPNYLEFGAEDEDDYTAGPARLVATNDGLKPCAALLMTLELSAVIKESVRAQRGYETAERRAARESEVITNFEMACEREISSHQTRLACLEDAAEAYKSIEVMLREETAALEAMLQNSKMERKCIDARLQSQATTLREIQGLTSAFLEEAFVAANLLGPRTEEVEPELPDLDLQEQYQLFRAGERKEQGLDAEDEVTAPLDTTRGHMLAPPLSSEEQARQDLRDALWAADERLNLARAAFNRRSKDRAYEEDEREVQLQRGEQLRDATIEDFDRRWFLRNHELTREVIDAEAGLREAKAAMVEGGIEYSNDEVFSGFADRASDGYGMQFEDFLVKSAPRPKITQWLDALPEKAGTPLEDEFVGDEWETETRSVGIDDSASAVPEDPVHKERIAKWRRLCGLE</sequence>
<protein>
    <submittedName>
        <fullName evidence="2">Uncharacterized protein</fullName>
    </submittedName>
</protein>
<gene>
    <name evidence="2" type="ORF">LTR78_005396</name>
</gene>
<evidence type="ECO:0000256" key="1">
    <source>
        <dbReference type="SAM" id="MobiDB-lite"/>
    </source>
</evidence>
<proteinExistence type="predicted"/>
<dbReference type="Proteomes" id="UP001274830">
    <property type="component" value="Unassembled WGS sequence"/>
</dbReference>
<evidence type="ECO:0000313" key="2">
    <source>
        <dbReference type="EMBL" id="KAK3674674.1"/>
    </source>
</evidence>